<accession>A0A8J8Q3A5</accession>
<evidence type="ECO:0000313" key="3">
    <source>
        <dbReference type="Proteomes" id="UP000766904"/>
    </source>
</evidence>
<dbReference type="RefSeq" id="WP_148858832.1">
    <property type="nucleotide sequence ID" value="NZ_PHNJ01000008.1"/>
</dbReference>
<dbReference type="EMBL" id="PHNJ01000008">
    <property type="protein sequence ID" value="TYL37668.1"/>
    <property type="molecule type" value="Genomic_DNA"/>
</dbReference>
<proteinExistence type="predicted"/>
<evidence type="ECO:0000256" key="1">
    <source>
        <dbReference type="SAM" id="MobiDB-lite"/>
    </source>
</evidence>
<dbReference type="OrthoDB" id="157291at2157"/>
<feature type="compositionally biased region" description="Low complexity" evidence="1">
    <location>
        <begin position="311"/>
        <end position="323"/>
    </location>
</feature>
<feature type="region of interest" description="Disordered" evidence="1">
    <location>
        <begin position="311"/>
        <end position="354"/>
    </location>
</feature>
<name>A0A8J8Q3A5_9EURY</name>
<evidence type="ECO:0000313" key="2">
    <source>
        <dbReference type="EMBL" id="TYL37668.1"/>
    </source>
</evidence>
<protein>
    <recommendedName>
        <fullName evidence="4">DUF2382 domain-containing protein</fullName>
    </recommendedName>
</protein>
<evidence type="ECO:0008006" key="4">
    <source>
        <dbReference type="Google" id="ProtNLM"/>
    </source>
</evidence>
<sequence length="443" mass="49730">MANDAPHNMASERRMTTDPGRIREWAETRNAVPVTVHGGEGHGFSFARRDEIGDEHDEYTWDEFAEAFEDENLVFVYHEEAEATGEGLGSFELLERERAFERADLGRDELEDSLRRGETVTTEIVETQVIEREIVERDTIESEVVESNIAERNLVDSERLSREVVETEFLDDETIEVVVDETRLDTVEEIERYTVESRVVDVDVEQHDELERDEIETNIELESVQRSILESDVVRSDVTPDDVLEQEAIRSNRTEGDTVQSELIERRTIEEEIDERRRLRFVLEERELVSSEVIRSDMLEGEIIDIEEYGAAEPTAAEAGAETDVPAESAESDMDVAAGGAESEMETAESTETVNAEAGAAMDESAIELSADDQGKDVVDERGETVGIVAEVEGQTAYIDPQPGLTDRLKARLNWGGHGDDDYPVEAAQISDITDDEIVLRGE</sequence>
<comment type="caution">
    <text evidence="2">The sequence shown here is derived from an EMBL/GenBank/DDBJ whole genome shotgun (WGS) entry which is preliminary data.</text>
</comment>
<dbReference type="Proteomes" id="UP000766904">
    <property type="component" value="Unassembled WGS sequence"/>
</dbReference>
<dbReference type="AlphaFoldDB" id="A0A8J8Q3A5"/>
<gene>
    <name evidence="2" type="ORF">CV102_15115</name>
</gene>
<keyword evidence="3" id="KW-1185">Reference proteome</keyword>
<reference evidence="2" key="1">
    <citation type="submission" date="2017-11" db="EMBL/GenBank/DDBJ databases">
        <authorList>
            <person name="Kajale S.C."/>
            <person name="Sharma A."/>
        </authorList>
    </citation>
    <scope>NUCLEOTIDE SEQUENCE</scope>
    <source>
        <strain evidence="2">LS1_42</strain>
    </source>
</reference>
<organism evidence="2 3">
    <name type="scientific">Natronococcus pandeyae</name>
    <dbReference type="NCBI Taxonomy" id="2055836"/>
    <lineage>
        <taxon>Archaea</taxon>
        <taxon>Methanobacteriati</taxon>
        <taxon>Methanobacteriota</taxon>
        <taxon>Stenosarchaea group</taxon>
        <taxon>Halobacteria</taxon>
        <taxon>Halobacteriales</taxon>
        <taxon>Natrialbaceae</taxon>
        <taxon>Natronococcus</taxon>
    </lineage>
</organism>